<evidence type="ECO:0000313" key="9">
    <source>
        <dbReference type="Proteomes" id="UP000198855"/>
    </source>
</evidence>
<organism evidence="8 9">
    <name type="scientific">Paenibacillus catalpae</name>
    <dbReference type="NCBI Taxonomy" id="1045775"/>
    <lineage>
        <taxon>Bacteria</taxon>
        <taxon>Bacillati</taxon>
        <taxon>Bacillota</taxon>
        <taxon>Bacilli</taxon>
        <taxon>Bacillales</taxon>
        <taxon>Paenibacillaceae</taxon>
        <taxon>Paenibacillus</taxon>
    </lineage>
</organism>
<dbReference type="PROSITE" id="PS51085">
    <property type="entry name" value="2FE2S_FER_2"/>
    <property type="match status" value="1"/>
</dbReference>
<comment type="similarity">
    <text evidence="1">Belongs to the adrenodoxin/putidaredoxin family.</text>
</comment>
<dbReference type="Proteomes" id="UP000198855">
    <property type="component" value="Unassembled WGS sequence"/>
</dbReference>
<dbReference type="RefSeq" id="WP_091189004.1">
    <property type="nucleotide sequence ID" value="NZ_FOMT01000005.1"/>
</dbReference>
<keyword evidence="9" id="KW-1185">Reference proteome</keyword>
<dbReference type="STRING" id="1045775.SAMN05216378_4867"/>
<protein>
    <submittedName>
        <fullName evidence="8">Ferredoxin, 2Fe-2S</fullName>
    </submittedName>
</protein>
<evidence type="ECO:0000256" key="5">
    <source>
        <dbReference type="ARBA" id="ARBA00023014"/>
    </source>
</evidence>
<keyword evidence="4" id="KW-0408">Iron</keyword>
<name>A0A1I2FJ48_9BACL</name>
<dbReference type="PANTHER" id="PTHR23426">
    <property type="entry name" value="FERREDOXIN/ADRENODOXIN"/>
    <property type="match status" value="1"/>
</dbReference>
<evidence type="ECO:0000256" key="1">
    <source>
        <dbReference type="ARBA" id="ARBA00010914"/>
    </source>
</evidence>
<evidence type="ECO:0000256" key="3">
    <source>
        <dbReference type="ARBA" id="ARBA00022723"/>
    </source>
</evidence>
<comment type="cofactor">
    <cofactor evidence="6">
        <name>[2Fe-2S] cluster</name>
        <dbReference type="ChEBI" id="CHEBI:190135"/>
    </cofactor>
</comment>
<keyword evidence="5" id="KW-0411">Iron-sulfur</keyword>
<gene>
    <name evidence="8" type="ORF">SAMN05216378_4867</name>
</gene>
<proteinExistence type="inferred from homology"/>
<evidence type="ECO:0000313" key="8">
    <source>
        <dbReference type="EMBL" id="SFF04650.1"/>
    </source>
</evidence>
<evidence type="ECO:0000256" key="4">
    <source>
        <dbReference type="ARBA" id="ARBA00023004"/>
    </source>
</evidence>
<dbReference type="InterPro" id="IPR012675">
    <property type="entry name" value="Beta-grasp_dom_sf"/>
</dbReference>
<dbReference type="InterPro" id="IPR001041">
    <property type="entry name" value="2Fe-2S_ferredoxin-type"/>
</dbReference>
<dbReference type="OrthoDB" id="9810588at2"/>
<evidence type="ECO:0000256" key="6">
    <source>
        <dbReference type="ARBA" id="ARBA00034078"/>
    </source>
</evidence>
<evidence type="ECO:0000256" key="2">
    <source>
        <dbReference type="ARBA" id="ARBA00022714"/>
    </source>
</evidence>
<dbReference type="Gene3D" id="3.10.20.30">
    <property type="match status" value="1"/>
</dbReference>
<dbReference type="GO" id="GO:0051537">
    <property type="term" value="F:2 iron, 2 sulfur cluster binding"/>
    <property type="evidence" value="ECO:0007669"/>
    <property type="project" value="UniProtKB-KW"/>
</dbReference>
<keyword evidence="2" id="KW-0001">2Fe-2S</keyword>
<dbReference type="GO" id="GO:0140647">
    <property type="term" value="P:P450-containing electron transport chain"/>
    <property type="evidence" value="ECO:0007669"/>
    <property type="project" value="InterPro"/>
</dbReference>
<dbReference type="InterPro" id="IPR001055">
    <property type="entry name" value="Adrenodoxin-like"/>
</dbReference>
<dbReference type="GO" id="GO:0046872">
    <property type="term" value="F:metal ion binding"/>
    <property type="evidence" value="ECO:0007669"/>
    <property type="project" value="UniProtKB-KW"/>
</dbReference>
<dbReference type="CDD" id="cd00207">
    <property type="entry name" value="fer2"/>
    <property type="match status" value="1"/>
</dbReference>
<evidence type="ECO:0000259" key="7">
    <source>
        <dbReference type="PROSITE" id="PS51085"/>
    </source>
</evidence>
<dbReference type="Pfam" id="PF00111">
    <property type="entry name" value="Fer2"/>
    <property type="match status" value="1"/>
</dbReference>
<accession>A0A1I2FJ48</accession>
<feature type="domain" description="2Fe-2S ferredoxin-type" evidence="7">
    <location>
        <begin position="3"/>
        <end position="95"/>
    </location>
</feature>
<reference evidence="9" key="1">
    <citation type="submission" date="2016-10" db="EMBL/GenBank/DDBJ databases">
        <authorList>
            <person name="Varghese N."/>
            <person name="Submissions S."/>
        </authorList>
    </citation>
    <scope>NUCLEOTIDE SEQUENCE [LARGE SCALE GENOMIC DNA]</scope>
    <source>
        <strain evidence="9">CGMCC 1.10784</strain>
    </source>
</reference>
<dbReference type="AlphaFoldDB" id="A0A1I2FJ48"/>
<dbReference type="InterPro" id="IPR036010">
    <property type="entry name" value="2Fe-2S_ferredoxin-like_sf"/>
</dbReference>
<dbReference type="GO" id="GO:0009055">
    <property type="term" value="F:electron transfer activity"/>
    <property type="evidence" value="ECO:0007669"/>
    <property type="project" value="TreeGrafter"/>
</dbReference>
<dbReference type="EMBL" id="FOMT01000005">
    <property type="protein sequence ID" value="SFF04650.1"/>
    <property type="molecule type" value="Genomic_DNA"/>
</dbReference>
<dbReference type="SUPFAM" id="SSF54292">
    <property type="entry name" value="2Fe-2S ferredoxin-like"/>
    <property type="match status" value="1"/>
</dbReference>
<sequence length="115" mass="12491">MSAKVTFSPSGVSIEVKPGTSILSAARKAGVLIQTRCGGNAACFMCKVKIRQDSDLLPIAEEERRKLAGLEEEGYRLACQAKARGQVHVEVPLDPLRAAVQKLLAKQAEENDELW</sequence>
<keyword evidence="3" id="KW-0479">Metal-binding</keyword>
<dbReference type="PANTHER" id="PTHR23426:SF65">
    <property type="entry name" value="FERREDOXIN-2, MITOCHONDRIAL"/>
    <property type="match status" value="1"/>
</dbReference>